<name>A0ACB8D0J4_DERSI</name>
<reference evidence="1" key="1">
    <citation type="submission" date="2020-05" db="EMBL/GenBank/DDBJ databases">
        <title>Large-scale comparative analyses of tick genomes elucidate their genetic diversity and vector capacities.</title>
        <authorList>
            <person name="Jia N."/>
            <person name="Wang J."/>
            <person name="Shi W."/>
            <person name="Du L."/>
            <person name="Sun Y."/>
            <person name="Zhan W."/>
            <person name="Jiang J."/>
            <person name="Wang Q."/>
            <person name="Zhang B."/>
            <person name="Ji P."/>
            <person name="Sakyi L.B."/>
            <person name="Cui X."/>
            <person name="Yuan T."/>
            <person name="Jiang B."/>
            <person name="Yang W."/>
            <person name="Lam T.T.-Y."/>
            <person name="Chang Q."/>
            <person name="Ding S."/>
            <person name="Wang X."/>
            <person name="Zhu J."/>
            <person name="Ruan X."/>
            <person name="Zhao L."/>
            <person name="Wei J."/>
            <person name="Que T."/>
            <person name="Du C."/>
            <person name="Cheng J."/>
            <person name="Dai P."/>
            <person name="Han X."/>
            <person name="Huang E."/>
            <person name="Gao Y."/>
            <person name="Liu J."/>
            <person name="Shao H."/>
            <person name="Ye R."/>
            <person name="Li L."/>
            <person name="Wei W."/>
            <person name="Wang X."/>
            <person name="Wang C."/>
            <person name="Yang T."/>
            <person name="Huo Q."/>
            <person name="Li W."/>
            <person name="Guo W."/>
            <person name="Chen H."/>
            <person name="Zhou L."/>
            <person name="Ni X."/>
            <person name="Tian J."/>
            <person name="Zhou Y."/>
            <person name="Sheng Y."/>
            <person name="Liu T."/>
            <person name="Pan Y."/>
            <person name="Xia L."/>
            <person name="Li J."/>
            <person name="Zhao F."/>
            <person name="Cao W."/>
        </authorList>
    </citation>
    <scope>NUCLEOTIDE SEQUENCE</scope>
    <source>
        <strain evidence="1">Dsil-2018</strain>
    </source>
</reference>
<accession>A0ACB8D0J4</accession>
<keyword evidence="2" id="KW-1185">Reference proteome</keyword>
<gene>
    <name evidence="1" type="ORF">HPB49_022578</name>
</gene>
<evidence type="ECO:0000313" key="1">
    <source>
        <dbReference type="EMBL" id="KAH7954886.1"/>
    </source>
</evidence>
<organism evidence="1 2">
    <name type="scientific">Dermacentor silvarum</name>
    <name type="common">Tick</name>
    <dbReference type="NCBI Taxonomy" id="543639"/>
    <lineage>
        <taxon>Eukaryota</taxon>
        <taxon>Metazoa</taxon>
        <taxon>Ecdysozoa</taxon>
        <taxon>Arthropoda</taxon>
        <taxon>Chelicerata</taxon>
        <taxon>Arachnida</taxon>
        <taxon>Acari</taxon>
        <taxon>Parasitiformes</taxon>
        <taxon>Ixodida</taxon>
        <taxon>Ixodoidea</taxon>
        <taxon>Ixodidae</taxon>
        <taxon>Rhipicephalinae</taxon>
        <taxon>Dermacentor</taxon>
    </lineage>
</organism>
<comment type="caution">
    <text evidence="1">The sequence shown here is derived from an EMBL/GenBank/DDBJ whole genome shotgun (WGS) entry which is preliminary data.</text>
</comment>
<protein>
    <submittedName>
        <fullName evidence="1">Uncharacterized protein</fullName>
    </submittedName>
</protein>
<evidence type="ECO:0000313" key="2">
    <source>
        <dbReference type="Proteomes" id="UP000821865"/>
    </source>
</evidence>
<dbReference type="Proteomes" id="UP000821865">
    <property type="component" value="Chromosome 4"/>
</dbReference>
<sequence>MGHRADVCYPQQTNLCRRCGKDHPAPPQGESLTCTPDSIVCHGAHNTGSRSCKCRLARKQPPGQQQSSEDKNQDGKEEQRSRPRERSPSGARGGNKSRDWSGSFPPLSGVGGGKEGGRGSGHERSANSANDTATKAELGKHGRLE</sequence>
<proteinExistence type="predicted"/>
<dbReference type="EMBL" id="CM023473">
    <property type="protein sequence ID" value="KAH7954886.1"/>
    <property type="molecule type" value="Genomic_DNA"/>
</dbReference>